<gene>
    <name evidence="6" type="primary">waaF</name>
    <name evidence="6" type="ORF">COV74_08070</name>
</gene>
<protein>
    <recommendedName>
        <fullName evidence="4">lipopolysaccharide heptosyltransferase II</fullName>
        <ecNumber evidence="4">2.4.99.24</ecNumber>
    </recommendedName>
</protein>
<evidence type="ECO:0000313" key="7">
    <source>
        <dbReference type="Proteomes" id="UP000230859"/>
    </source>
</evidence>
<dbReference type="SUPFAM" id="SSF53756">
    <property type="entry name" value="UDP-Glycosyltransferase/glycogen phosphorylase"/>
    <property type="match status" value="1"/>
</dbReference>
<comment type="catalytic activity">
    <reaction evidence="5">
        <text>an L-alpha-D-Hep-(1-&gt;5)-[alpha-Kdo-(2-&gt;4)]-alpha-Kdo-(2-&gt;6)-lipid A + ADP-L-glycero-beta-D-manno-heptose = an L-alpha-D-Hep-(1-&gt;3)-L-alpha-D-Hep-(1-&gt;5)-[alpha-Kdo-(2-&gt;4)]-alpha-Kdo-(2-&gt;6)-lipid A + ADP + H(+)</text>
        <dbReference type="Rhea" id="RHEA:74071"/>
        <dbReference type="ChEBI" id="CHEBI:15378"/>
        <dbReference type="ChEBI" id="CHEBI:61506"/>
        <dbReference type="ChEBI" id="CHEBI:193068"/>
        <dbReference type="ChEBI" id="CHEBI:193069"/>
        <dbReference type="ChEBI" id="CHEBI:456216"/>
        <dbReference type="EC" id="2.4.99.24"/>
    </reaction>
</comment>
<evidence type="ECO:0000256" key="5">
    <source>
        <dbReference type="ARBA" id="ARBA00047503"/>
    </source>
</evidence>
<dbReference type="EMBL" id="PCVY01000064">
    <property type="protein sequence ID" value="PIQ85644.1"/>
    <property type="molecule type" value="Genomic_DNA"/>
</dbReference>
<organism evidence="6 7">
    <name type="scientific">Candidatus Abzuiibacterium crystallinum</name>
    <dbReference type="NCBI Taxonomy" id="1974748"/>
    <lineage>
        <taxon>Bacteria</taxon>
        <taxon>Pseudomonadati</taxon>
        <taxon>Candidatus Omnitrophota</taxon>
        <taxon>Candidatus Abzuiibacterium</taxon>
    </lineage>
</organism>
<accession>A0A2H0LPN4</accession>
<evidence type="ECO:0000256" key="4">
    <source>
        <dbReference type="ARBA" id="ARBA00044042"/>
    </source>
</evidence>
<dbReference type="AlphaFoldDB" id="A0A2H0LPN4"/>
<name>A0A2H0LPN4_9BACT</name>
<evidence type="ECO:0000256" key="3">
    <source>
        <dbReference type="ARBA" id="ARBA00043995"/>
    </source>
</evidence>
<evidence type="ECO:0000313" key="6">
    <source>
        <dbReference type="EMBL" id="PIQ85644.1"/>
    </source>
</evidence>
<comment type="caution">
    <text evidence="6">The sequence shown here is derived from an EMBL/GenBank/DDBJ whole genome shotgun (WGS) entry which is preliminary data.</text>
</comment>
<dbReference type="Gene3D" id="3.40.50.2000">
    <property type="entry name" value="Glycogen Phosphorylase B"/>
    <property type="match status" value="2"/>
</dbReference>
<evidence type="ECO:0000256" key="2">
    <source>
        <dbReference type="ARBA" id="ARBA00022679"/>
    </source>
</evidence>
<dbReference type="NCBIfam" id="TIGR02195">
    <property type="entry name" value="heptsyl_trn_II"/>
    <property type="match status" value="1"/>
</dbReference>
<keyword evidence="2 6" id="KW-0808">Transferase</keyword>
<dbReference type="GO" id="GO:0008713">
    <property type="term" value="F:ADP-heptose-lipopolysaccharide heptosyltransferase activity"/>
    <property type="evidence" value="ECO:0007669"/>
    <property type="project" value="UniProtKB-EC"/>
</dbReference>
<dbReference type="GO" id="GO:0009244">
    <property type="term" value="P:lipopolysaccharide core region biosynthetic process"/>
    <property type="evidence" value="ECO:0007669"/>
    <property type="project" value="TreeGrafter"/>
</dbReference>
<keyword evidence="1" id="KW-0328">Glycosyltransferase</keyword>
<comment type="similarity">
    <text evidence="3">Belongs to the glycosyltransferase 9 family.</text>
</comment>
<dbReference type="CDD" id="cd03789">
    <property type="entry name" value="GT9_LPS_heptosyltransferase"/>
    <property type="match status" value="1"/>
</dbReference>
<dbReference type="Pfam" id="PF01075">
    <property type="entry name" value="Glyco_transf_9"/>
    <property type="match status" value="1"/>
</dbReference>
<dbReference type="EC" id="2.4.99.24" evidence="4"/>
<dbReference type="PANTHER" id="PTHR30160">
    <property type="entry name" value="TETRAACYLDISACCHARIDE 4'-KINASE-RELATED"/>
    <property type="match status" value="1"/>
</dbReference>
<dbReference type="InterPro" id="IPR011910">
    <property type="entry name" value="RfaF"/>
</dbReference>
<evidence type="ECO:0000256" key="1">
    <source>
        <dbReference type="ARBA" id="ARBA00022676"/>
    </source>
</evidence>
<reference evidence="6 7" key="1">
    <citation type="submission" date="2017-09" db="EMBL/GenBank/DDBJ databases">
        <title>Depth-based differentiation of microbial function through sediment-hosted aquifers and enrichment of novel symbionts in the deep terrestrial subsurface.</title>
        <authorList>
            <person name="Probst A.J."/>
            <person name="Ladd B."/>
            <person name="Jarett J.K."/>
            <person name="Geller-Mcgrath D.E."/>
            <person name="Sieber C.M."/>
            <person name="Emerson J.B."/>
            <person name="Anantharaman K."/>
            <person name="Thomas B.C."/>
            <person name="Malmstrom R."/>
            <person name="Stieglmeier M."/>
            <person name="Klingl A."/>
            <person name="Woyke T."/>
            <person name="Ryan C.M."/>
            <person name="Banfield J.F."/>
        </authorList>
    </citation>
    <scope>NUCLEOTIDE SEQUENCE [LARGE SCALE GENOMIC DNA]</scope>
    <source>
        <strain evidence="6">CG11_big_fil_rev_8_21_14_0_20_45_26</strain>
    </source>
</reference>
<dbReference type="InterPro" id="IPR002201">
    <property type="entry name" value="Glyco_trans_9"/>
</dbReference>
<proteinExistence type="inferred from homology"/>
<dbReference type="Proteomes" id="UP000230859">
    <property type="component" value="Unassembled WGS sequence"/>
</dbReference>
<sequence length="338" mass="37768">MVIACVLKNWLGDVVFSTPAIRALRYHFPLATIVCLAPKRCVPILEANPYVDQVMVFDERHEHRGWLAKLKLISDLKRLKIDRAYLFHRSFTRALLLTLGGAKNRIGYLHKWRQFLLTQAYQEPEGVHHAVDVSLELLRQSGLAVTGDALYEFYFNKNDLEEVKSLLKRTSFKAGRLVAVNPGANWPPKRWPVEHFAELVQELTTRFQVNVIITGGEADQPLADIILRANDPERVVSICGQSSLRQLGALFSLCSLVISSDSGPLHIAGGVGTNVIGIFGPTDPVRTGPRGRGKNIIIHYVPEGQTVPWYGENFPGKGWMDRISAAEVMAAIEKEKLL</sequence>
<dbReference type="GO" id="GO:0005829">
    <property type="term" value="C:cytosol"/>
    <property type="evidence" value="ECO:0007669"/>
    <property type="project" value="TreeGrafter"/>
</dbReference>
<dbReference type="InterPro" id="IPR051199">
    <property type="entry name" value="LPS_LOS_Heptosyltrfase"/>
</dbReference>